<evidence type="ECO:0000256" key="6">
    <source>
        <dbReference type="ARBA" id="ARBA00023136"/>
    </source>
</evidence>
<dbReference type="GeneID" id="114599566"/>
<comment type="subcellular location">
    <subcellularLocation>
        <location evidence="1">Cell membrane</location>
        <topology evidence="1">Lipid-anchor</topology>
        <topology evidence="1">GPI-anchor</topology>
    </subcellularLocation>
</comment>
<feature type="chain" id="PRO_5025532614" evidence="9">
    <location>
        <begin position="26"/>
        <end position="176"/>
    </location>
</feature>
<organism evidence="10 11">
    <name type="scientific">Podarcis muralis</name>
    <name type="common">Wall lizard</name>
    <name type="synonym">Lacerta muralis</name>
    <dbReference type="NCBI Taxonomy" id="64176"/>
    <lineage>
        <taxon>Eukaryota</taxon>
        <taxon>Metazoa</taxon>
        <taxon>Chordata</taxon>
        <taxon>Craniata</taxon>
        <taxon>Vertebrata</taxon>
        <taxon>Euteleostomi</taxon>
        <taxon>Lepidosauria</taxon>
        <taxon>Squamata</taxon>
        <taxon>Bifurcata</taxon>
        <taxon>Unidentata</taxon>
        <taxon>Episquamata</taxon>
        <taxon>Laterata</taxon>
        <taxon>Lacertibaenia</taxon>
        <taxon>Lacertidae</taxon>
        <taxon>Podarcis</taxon>
    </lineage>
</organism>
<dbReference type="OrthoDB" id="8583477at2759"/>
<proteinExistence type="inferred from homology"/>
<keyword evidence="7" id="KW-0325">Glycoprotein</keyword>
<keyword evidence="11" id="KW-1185">Reference proteome</keyword>
<dbReference type="GO" id="GO:0098552">
    <property type="term" value="C:side of membrane"/>
    <property type="evidence" value="ECO:0007669"/>
    <property type="project" value="UniProtKB-KW"/>
</dbReference>
<evidence type="ECO:0000256" key="8">
    <source>
        <dbReference type="ARBA" id="ARBA00023288"/>
    </source>
</evidence>
<sequence>MGQRMGTALLLVALGYLLRSLTAEAQCENIYQDLSDCILKLGENMAIYEEEEEEEDERDQMQGLYAVCGRHYQHSKTHSSQAKTLKDGMERVAGEEMRPGERYWEEFHTCAVAALWECQREAATIWEMLKKESRKIKFQGSLFDLCASSNSQNFSSLQIPSLSLLSITLMVTWLNL</sequence>
<keyword evidence="6" id="KW-0472">Membrane</keyword>
<dbReference type="GO" id="GO:0005886">
    <property type="term" value="C:plasma membrane"/>
    <property type="evidence" value="ECO:0007669"/>
    <property type="project" value="UniProtKB-SubCell"/>
</dbReference>
<keyword evidence="5 9" id="KW-0732">Signal</keyword>
<dbReference type="PANTHER" id="PTHR15902">
    <property type="entry name" value="NEURITIN-RELATED"/>
    <property type="match status" value="1"/>
</dbReference>
<dbReference type="GeneTree" id="ENSGT00530000063853"/>
<keyword evidence="3" id="KW-1003">Cell membrane</keyword>
<reference evidence="10" key="3">
    <citation type="submission" date="2025-09" db="UniProtKB">
        <authorList>
            <consortium name="Ensembl"/>
        </authorList>
    </citation>
    <scope>IDENTIFICATION</scope>
</reference>
<name>A0A670IM67_PODMU</name>
<accession>A0A670IM67</accession>
<dbReference type="Proteomes" id="UP000472272">
    <property type="component" value="Chromosome 6"/>
</dbReference>
<feature type="signal peptide" evidence="9">
    <location>
        <begin position="1"/>
        <end position="25"/>
    </location>
</feature>
<dbReference type="AlphaFoldDB" id="A0A670IM67"/>
<dbReference type="InterPro" id="IPR026144">
    <property type="entry name" value="Neuritin_fam"/>
</dbReference>
<evidence type="ECO:0000313" key="11">
    <source>
        <dbReference type="Proteomes" id="UP000472272"/>
    </source>
</evidence>
<dbReference type="RefSeq" id="XP_028590868.1">
    <property type="nucleotide sequence ID" value="XM_028735035.1"/>
</dbReference>
<dbReference type="KEGG" id="pmua:114599566"/>
<evidence type="ECO:0000256" key="9">
    <source>
        <dbReference type="SAM" id="SignalP"/>
    </source>
</evidence>
<evidence type="ECO:0000256" key="7">
    <source>
        <dbReference type="ARBA" id="ARBA00023180"/>
    </source>
</evidence>
<evidence type="ECO:0000256" key="2">
    <source>
        <dbReference type="ARBA" id="ARBA00008377"/>
    </source>
</evidence>
<keyword evidence="4" id="KW-0336">GPI-anchor</keyword>
<keyword evidence="8" id="KW-0449">Lipoprotein</keyword>
<dbReference type="GO" id="GO:1990138">
    <property type="term" value="P:neuron projection extension"/>
    <property type="evidence" value="ECO:0007669"/>
    <property type="project" value="TreeGrafter"/>
</dbReference>
<gene>
    <name evidence="10" type="primary">LOC114599566</name>
</gene>
<dbReference type="PANTHER" id="PTHR15902:SF5">
    <property type="entry name" value="NEURITIN"/>
    <property type="match status" value="1"/>
</dbReference>
<dbReference type="Pfam" id="PF15056">
    <property type="entry name" value="NRN1"/>
    <property type="match status" value="2"/>
</dbReference>
<evidence type="ECO:0000256" key="3">
    <source>
        <dbReference type="ARBA" id="ARBA00022475"/>
    </source>
</evidence>
<dbReference type="OMA" id="HNCAMAT"/>
<comment type="similarity">
    <text evidence="2">Belongs to the neuritin family.</text>
</comment>
<evidence type="ECO:0000256" key="5">
    <source>
        <dbReference type="ARBA" id="ARBA00022729"/>
    </source>
</evidence>
<reference evidence="10 11" key="1">
    <citation type="journal article" date="2019" name="Proc. Natl. Acad. Sci. U.S.A.">
        <title>Regulatory changes in pterin and carotenoid genes underlie balanced color polymorphisms in the wall lizard.</title>
        <authorList>
            <person name="Andrade P."/>
            <person name="Pinho C."/>
            <person name="Perez I de Lanuza G."/>
            <person name="Afonso S."/>
            <person name="Brejcha J."/>
            <person name="Rubin C.J."/>
            <person name="Wallerman O."/>
            <person name="Pereira P."/>
            <person name="Sabatino S.J."/>
            <person name="Bellati A."/>
            <person name="Pellitteri-Rosa D."/>
            <person name="Bosakova Z."/>
            <person name="Bunikis I."/>
            <person name="Carretero M.A."/>
            <person name="Feiner N."/>
            <person name="Marsik P."/>
            <person name="Pauperio F."/>
            <person name="Salvi D."/>
            <person name="Soler L."/>
            <person name="While G.M."/>
            <person name="Uller T."/>
            <person name="Font E."/>
            <person name="Andersson L."/>
            <person name="Carneiro M."/>
        </authorList>
    </citation>
    <scope>NUCLEOTIDE SEQUENCE</scope>
</reference>
<reference evidence="10" key="2">
    <citation type="submission" date="2025-08" db="UniProtKB">
        <authorList>
            <consortium name="Ensembl"/>
        </authorList>
    </citation>
    <scope>IDENTIFICATION</scope>
</reference>
<evidence type="ECO:0000256" key="1">
    <source>
        <dbReference type="ARBA" id="ARBA00004609"/>
    </source>
</evidence>
<evidence type="ECO:0000256" key="4">
    <source>
        <dbReference type="ARBA" id="ARBA00022622"/>
    </source>
</evidence>
<dbReference type="Ensembl" id="ENSPMRT00000013531.1">
    <property type="protein sequence ID" value="ENSPMRP00000012669.1"/>
    <property type="gene ID" value="ENSPMRG00000008473.1"/>
</dbReference>
<protein>
    <submittedName>
        <fullName evidence="10">Neuritin-like</fullName>
    </submittedName>
</protein>
<evidence type="ECO:0000313" key="10">
    <source>
        <dbReference type="Ensembl" id="ENSPMRP00000012669.1"/>
    </source>
</evidence>